<protein>
    <submittedName>
        <fullName evidence="1">Uncharacterized protein</fullName>
    </submittedName>
</protein>
<reference evidence="1 2" key="1">
    <citation type="submission" date="2014-02" db="EMBL/GenBank/DDBJ databases">
        <title>Single nucleus genome sequencing reveals high similarity among nuclei of an endomycorrhizal fungus.</title>
        <authorList>
            <person name="Lin K."/>
            <person name="Geurts R."/>
            <person name="Zhang Z."/>
            <person name="Limpens E."/>
            <person name="Saunders D.G."/>
            <person name="Mu D."/>
            <person name="Pang E."/>
            <person name="Cao H."/>
            <person name="Cha H."/>
            <person name="Lin T."/>
            <person name="Zhou Q."/>
            <person name="Shang Y."/>
            <person name="Li Y."/>
            <person name="Ivanov S."/>
            <person name="Sharma T."/>
            <person name="Velzen R.V."/>
            <person name="Ruijter N.D."/>
            <person name="Aanen D.K."/>
            <person name="Win J."/>
            <person name="Kamoun S."/>
            <person name="Bisseling T."/>
            <person name="Huang S."/>
        </authorList>
    </citation>
    <scope>NUCLEOTIDE SEQUENCE [LARGE SCALE GENOMIC DNA]</scope>
    <source>
        <strain evidence="2">DAOM197198w</strain>
    </source>
</reference>
<sequence length="223" mass="26816">MALLYEIFKKKRERKIYAATKTNKKFSKKYQKKNKRTKCKISQINKDKNKSQKPLAVPKIYSKDDLTTIPIPSQRNIKARSRSHSISYNLRPTSNSIVTPDEKTFRKVKNINIKVNIFWGEEYKKQQINLSIPRTSSYNLLKMDLSEKLGYKMPHDFTILYHTKKYHKNNTMKRVLLDYWIINKMLWCIDNDFMFRKHMLLWRDNIEITVTKKSLIVNEFNKN</sequence>
<dbReference type="Proteomes" id="UP000022910">
    <property type="component" value="Unassembled WGS sequence"/>
</dbReference>
<evidence type="ECO:0000313" key="1">
    <source>
        <dbReference type="EMBL" id="EXX72042.1"/>
    </source>
</evidence>
<keyword evidence="2" id="KW-1185">Reference proteome</keyword>
<comment type="caution">
    <text evidence="1">The sequence shown here is derived from an EMBL/GenBank/DDBJ whole genome shotgun (WGS) entry which is preliminary data.</text>
</comment>
<organism evidence="1 2">
    <name type="scientific">Rhizophagus irregularis (strain DAOM 197198w)</name>
    <name type="common">Glomus intraradices</name>
    <dbReference type="NCBI Taxonomy" id="1432141"/>
    <lineage>
        <taxon>Eukaryota</taxon>
        <taxon>Fungi</taxon>
        <taxon>Fungi incertae sedis</taxon>
        <taxon>Mucoromycota</taxon>
        <taxon>Glomeromycotina</taxon>
        <taxon>Glomeromycetes</taxon>
        <taxon>Glomerales</taxon>
        <taxon>Glomeraceae</taxon>
        <taxon>Rhizophagus</taxon>
    </lineage>
</organism>
<name>A0A015JR77_RHIIW</name>
<accession>A0A015JR77</accession>
<dbReference type="OrthoDB" id="2383132at2759"/>
<evidence type="ECO:0000313" key="2">
    <source>
        <dbReference type="Proteomes" id="UP000022910"/>
    </source>
</evidence>
<proteinExistence type="predicted"/>
<dbReference type="EMBL" id="JEMT01015802">
    <property type="protein sequence ID" value="EXX72042.1"/>
    <property type="molecule type" value="Genomic_DNA"/>
</dbReference>
<gene>
    <name evidence="1" type="ORF">RirG_072990</name>
</gene>
<dbReference type="AlphaFoldDB" id="A0A015JR77"/>
<dbReference type="HOGENOM" id="CLU_108149_0_0_1"/>